<comment type="function">
    <text evidence="17">Photosystem II (PSII) is a light-driven water:plastoquinone oxidoreductase that uses light energy to abstract electrons from H(2)O, generating O(2) and a proton gradient subsequently used for ATP formation. It consists of a core antenna complex that captures photons, and an electron transfer chain that converts photonic excitation into a charge separation. The D1/D2 (PsbA/PsbD) reaction center heterodimer binds P680, the primary electron donor of PSII as well as several subsequent electron acceptors. D2 is needed for assembly of a stable PSII complex.</text>
</comment>
<dbReference type="Gene3D" id="1.20.85.10">
    <property type="entry name" value="Photosystem II protein D1-like"/>
    <property type="match status" value="1"/>
</dbReference>
<keyword evidence="7 19" id="KW-0812">Transmembrane</keyword>
<keyword evidence="10" id="KW-0249">Electron transport</keyword>
<gene>
    <name evidence="20" type="primary">psbD</name>
</gene>
<dbReference type="GO" id="GO:0016168">
    <property type="term" value="F:chlorophyll binding"/>
    <property type="evidence" value="ECO:0007669"/>
    <property type="project" value="UniProtKB-KW"/>
</dbReference>
<dbReference type="PANTHER" id="PTHR33149:SF12">
    <property type="entry name" value="PHOTOSYSTEM II D2 PROTEIN"/>
    <property type="match status" value="1"/>
</dbReference>
<evidence type="ECO:0000256" key="7">
    <source>
        <dbReference type="ARBA" id="ARBA00022692"/>
    </source>
</evidence>
<dbReference type="GO" id="GO:0016491">
    <property type="term" value="F:oxidoreductase activity"/>
    <property type="evidence" value="ECO:0007669"/>
    <property type="project" value="UniProtKB-KW"/>
</dbReference>
<evidence type="ECO:0000256" key="17">
    <source>
        <dbReference type="ARBA" id="ARBA00045803"/>
    </source>
</evidence>
<dbReference type="EC" id="1.10.3.9" evidence="3"/>
<dbReference type="SUPFAM" id="SSF81483">
    <property type="entry name" value="Bacterial photosystem II reaction centre, L and M subunits"/>
    <property type="match status" value="1"/>
</dbReference>
<keyword evidence="11 19" id="KW-1133">Transmembrane helix</keyword>
<keyword evidence="6" id="KW-0602">Photosynthesis</keyword>
<keyword evidence="14" id="KW-0408">Iron</keyword>
<feature type="transmembrane region" description="Helical" evidence="19">
    <location>
        <begin position="273"/>
        <end position="298"/>
    </location>
</feature>
<organism evidence="20 21">
    <name type="scientific">Prochlorococcus phage P-TIM68</name>
    <dbReference type="NCBI Taxonomy" id="1542477"/>
    <lineage>
        <taxon>Viruses</taxon>
        <taxon>Duplodnaviria</taxon>
        <taxon>Heunggongvirae</taxon>
        <taxon>Uroviricota</taxon>
        <taxon>Caudoviricetes</taxon>
        <taxon>Pantevenvirales</taxon>
        <taxon>Kyanoviridae</taxon>
        <taxon>Haifavirus</taxon>
        <taxon>Haifavirus tim68</taxon>
    </lineage>
</organism>
<feature type="transmembrane region" description="Helical" evidence="19">
    <location>
        <begin position="140"/>
        <end position="160"/>
    </location>
</feature>
<dbReference type="KEGG" id="vg:26640056"/>
<evidence type="ECO:0000256" key="15">
    <source>
        <dbReference type="ARBA" id="ARBA00023136"/>
    </source>
</evidence>
<dbReference type="HAMAP" id="MF_01383">
    <property type="entry name" value="PSII_PsbD_D2"/>
    <property type="match status" value="1"/>
</dbReference>
<evidence type="ECO:0000256" key="6">
    <source>
        <dbReference type="ARBA" id="ARBA00022531"/>
    </source>
</evidence>
<dbReference type="GO" id="GO:0009772">
    <property type="term" value="P:photosynthetic electron transport in photosystem II"/>
    <property type="evidence" value="ECO:0007669"/>
    <property type="project" value="InterPro"/>
</dbReference>
<evidence type="ECO:0000256" key="8">
    <source>
        <dbReference type="ARBA" id="ARBA00022723"/>
    </source>
</evidence>
<dbReference type="InterPro" id="IPR005868">
    <property type="entry name" value="PSII_PsbD/D2"/>
</dbReference>
<dbReference type="Proteomes" id="UP000207741">
    <property type="component" value="Segment"/>
</dbReference>
<feature type="transmembrane region" description="Helical" evidence="19">
    <location>
        <begin position="110"/>
        <end position="128"/>
    </location>
</feature>
<keyword evidence="5" id="KW-0148">Chlorophyll</keyword>
<evidence type="ECO:0000256" key="10">
    <source>
        <dbReference type="ARBA" id="ARBA00022982"/>
    </source>
</evidence>
<dbReference type="OrthoDB" id="3306at10239"/>
<evidence type="ECO:0000256" key="18">
    <source>
        <dbReference type="ARBA" id="ARBA00048801"/>
    </source>
</evidence>
<evidence type="ECO:0000313" key="20">
    <source>
        <dbReference type="EMBL" id="AIR93570.1"/>
    </source>
</evidence>
<feature type="transmembrane region" description="Helical" evidence="19">
    <location>
        <begin position="166"/>
        <end position="184"/>
    </location>
</feature>
<accession>A0A0K0KVQ7</accession>
<reference evidence="21" key="1">
    <citation type="submission" date="2014-08" db="EMBL/GenBank/DDBJ databases">
        <authorList>
            <person name="Edwards T."/>
        </authorList>
    </citation>
    <scope>NUCLEOTIDE SEQUENCE [LARGE SCALE GENOMIC DNA]</scope>
</reference>
<evidence type="ECO:0000256" key="13">
    <source>
        <dbReference type="ARBA" id="ARBA00023002"/>
    </source>
</evidence>
<evidence type="ECO:0000256" key="3">
    <source>
        <dbReference type="ARBA" id="ARBA00012294"/>
    </source>
</evidence>
<dbReference type="GeneID" id="26640056"/>
<feature type="transmembrane region" description="Helical" evidence="19">
    <location>
        <begin position="27"/>
        <end position="49"/>
    </location>
</feature>
<dbReference type="Pfam" id="PF00124">
    <property type="entry name" value="Photo_RC"/>
    <property type="match status" value="1"/>
</dbReference>
<evidence type="ECO:0000256" key="11">
    <source>
        <dbReference type="ARBA" id="ARBA00022989"/>
    </source>
</evidence>
<keyword evidence="8" id="KW-0479">Metal-binding</keyword>
<feature type="transmembrane region" description="Helical" evidence="19">
    <location>
        <begin position="196"/>
        <end position="216"/>
    </location>
</feature>
<evidence type="ECO:0000256" key="2">
    <source>
        <dbReference type="ARBA" id="ARBA00008204"/>
    </source>
</evidence>
<name>A0A0K0KVQ7_9CAUD</name>
<evidence type="ECO:0000256" key="16">
    <source>
        <dbReference type="ARBA" id="ARBA00023276"/>
    </source>
</evidence>
<dbReference type="InterPro" id="IPR000484">
    <property type="entry name" value="Photo_RC_L/M"/>
</dbReference>
<dbReference type="GO" id="GO:0016020">
    <property type="term" value="C:membrane"/>
    <property type="evidence" value="ECO:0007669"/>
    <property type="project" value="UniProtKB-SubCell"/>
</dbReference>
<dbReference type="NCBIfam" id="TIGR01152">
    <property type="entry name" value="psbD"/>
    <property type="match status" value="1"/>
</dbReference>
<dbReference type="RefSeq" id="YP_009213745.1">
    <property type="nucleotide sequence ID" value="NC_028955.1"/>
</dbReference>
<keyword evidence="21" id="KW-1185">Reference proteome</keyword>
<keyword evidence="16" id="KW-0604">Photosystem II</keyword>
<comment type="subcellular location">
    <subcellularLocation>
        <location evidence="1">Membrane</location>
        <topology evidence="1">Multi-pass membrane protein</topology>
    </subcellularLocation>
</comment>
<dbReference type="PRINTS" id="PR00256">
    <property type="entry name" value="REACTNCENTRE"/>
</dbReference>
<comment type="catalytic activity">
    <reaction evidence="18">
        <text>2 a plastoquinone + 4 hnu + 2 H2O = 2 a plastoquinol + O2</text>
        <dbReference type="Rhea" id="RHEA:36359"/>
        <dbReference type="Rhea" id="RHEA-COMP:9561"/>
        <dbReference type="Rhea" id="RHEA-COMP:9562"/>
        <dbReference type="ChEBI" id="CHEBI:15377"/>
        <dbReference type="ChEBI" id="CHEBI:15379"/>
        <dbReference type="ChEBI" id="CHEBI:17757"/>
        <dbReference type="ChEBI" id="CHEBI:30212"/>
        <dbReference type="ChEBI" id="CHEBI:62192"/>
        <dbReference type="EC" id="1.10.3.9"/>
    </reaction>
</comment>
<dbReference type="InterPro" id="IPR036854">
    <property type="entry name" value="Photo_II_D1/D2_sf"/>
</dbReference>
<dbReference type="InterPro" id="IPR055265">
    <property type="entry name" value="Photo_RC_L/M_CS"/>
</dbReference>
<evidence type="ECO:0000256" key="5">
    <source>
        <dbReference type="ARBA" id="ARBA00022494"/>
    </source>
</evidence>
<evidence type="ECO:0000256" key="19">
    <source>
        <dbReference type="SAM" id="Phobius"/>
    </source>
</evidence>
<evidence type="ECO:0000256" key="1">
    <source>
        <dbReference type="ARBA" id="ARBA00004141"/>
    </source>
</evidence>
<keyword evidence="4" id="KW-0813">Transport</keyword>
<evidence type="ECO:0000256" key="9">
    <source>
        <dbReference type="ARBA" id="ARBA00022842"/>
    </source>
</evidence>
<sequence>MVASTLRQQPTLGWFDVLDDWLKRDRFVFIGWSGLILLPCAFLSIGGWFTGTTFVTSWYTHGIASSYLEGANFLTAAVSTPGDAMGHSLLFLWGPEAQGSFVRWLQIGGLWNFVALHGVFGLIGFMLRQFEIAGLVGIRPYNALAFSAVIAVFTSVFLIYPLGQHSWFFAPSFGVAAIFRYILFIQGFHNITLNPFHMMGVAGILGGALLCAIHGATVQNTLYEDSSIYTDGQVQSTTFRAFDPTQDEETYSMITANRFWSQIFGIAFSNKRFLHFLMLFVPVMGMWTSSIGIVGLALNLRAYDFVSQEIRAAEDPEFETFYTKNILLNEGMRAWMSSVDQPHENFVFPEEVLPRGNAL</sequence>
<comment type="similarity">
    <text evidence="2">Belongs to the reaction center PufL/M/PsbA/D family.</text>
</comment>
<dbReference type="PROSITE" id="PS00244">
    <property type="entry name" value="REACTION_CENTER"/>
    <property type="match status" value="1"/>
</dbReference>
<keyword evidence="9" id="KW-0460">Magnesium</keyword>
<dbReference type="InterPro" id="IPR055266">
    <property type="entry name" value="D1/D2"/>
</dbReference>
<keyword evidence="12" id="KW-0157">Chromophore</keyword>
<evidence type="ECO:0000256" key="12">
    <source>
        <dbReference type="ARBA" id="ARBA00022991"/>
    </source>
</evidence>
<protein>
    <recommendedName>
        <fullName evidence="3">photosystem II</fullName>
        <ecNumber evidence="3">1.10.3.9</ecNumber>
    </recommendedName>
</protein>
<keyword evidence="15 19" id="KW-0472">Membrane</keyword>
<evidence type="ECO:0000256" key="14">
    <source>
        <dbReference type="ARBA" id="ARBA00023004"/>
    </source>
</evidence>
<proteinExistence type="inferred from homology"/>
<dbReference type="EMBL" id="KM359505">
    <property type="protein sequence ID" value="AIR93570.1"/>
    <property type="molecule type" value="Genomic_DNA"/>
</dbReference>
<evidence type="ECO:0000256" key="4">
    <source>
        <dbReference type="ARBA" id="ARBA00022448"/>
    </source>
</evidence>
<dbReference type="PANTHER" id="PTHR33149">
    <property type="entry name" value="PHOTOSYSTEM II PROTEIN D1"/>
    <property type="match status" value="1"/>
</dbReference>
<evidence type="ECO:0000313" key="21">
    <source>
        <dbReference type="Proteomes" id="UP000207741"/>
    </source>
</evidence>
<dbReference type="GO" id="GO:0046872">
    <property type="term" value="F:metal ion binding"/>
    <property type="evidence" value="ECO:0007669"/>
    <property type="project" value="UniProtKB-KW"/>
</dbReference>
<keyword evidence="13" id="KW-0560">Oxidoreductase</keyword>